<protein>
    <submittedName>
        <fullName evidence="2">Uncharacterized protein</fullName>
    </submittedName>
</protein>
<sequence>MSQAPTTTPFIRRSVSLGSLVLIASIAGCGGGSDNASPAPSPPPAPAPATTSVSTTVIDGALQNVRVCLDRNDNGSCDSEEPSALTNASGQASLEVPEADVGKHPILALVTEDSVDADTGAVPVAFMLRAPADQPGVVSPLSTLVHAHSQATGSSTSDAAAAIQSQLGLGTSALADFTQDGSNAGKLTATMARLIVVTTQTQLTNTAGATGVDGAPLTSVQLNAAVNSVLLQQLQTLATAVLDNPALSDTSTSMKDKQSAMETAAQQVASASGVTAGNVGLIAAMQAQTTSPEVGAPAPSTQLRWLSFTDASNYYIRAFEATAGQNTPDANGKRYFTEFRERVVGGQEQPWSRPQVYWTGSEWFACPTDFVQQTTSLASGETESLYCKSLVSRAKQSVRNIAGLKMRDIVTEIRSAPWQDSADGSFANWGPRPDQLPAETTFPSGSTLSYRTVTDLGGSDYYLSNNANRATIARADAPNNPDSSTWRSATLAEFIAWNAGDFAPNVSAADVHGNNARVLVGRRDYLKPDGSAAYKRYMVGFENGGEQRARFYECEGDMSTLPNNRTLFINGVSTCKAILLSNYSIATQADAKVLRFTQEPTQLNVSNFQNYRLFVERGGITYIGYRDKQMVSNQQRLNGTAADALLAALGLN</sequence>
<organism evidence="2 3">
    <name type="scientific">Comamonas testosteroni TK102</name>
    <dbReference type="NCBI Taxonomy" id="1392005"/>
    <lineage>
        <taxon>Bacteria</taxon>
        <taxon>Pseudomonadati</taxon>
        <taxon>Pseudomonadota</taxon>
        <taxon>Betaproteobacteria</taxon>
        <taxon>Burkholderiales</taxon>
        <taxon>Comamonadaceae</taxon>
        <taxon>Comamonas</taxon>
    </lineage>
</organism>
<gene>
    <name evidence="2" type="ORF">O987_03410</name>
</gene>
<evidence type="ECO:0000313" key="3">
    <source>
        <dbReference type="Proteomes" id="UP000028782"/>
    </source>
</evidence>
<feature type="region of interest" description="Disordered" evidence="1">
    <location>
        <begin position="73"/>
        <end position="92"/>
    </location>
</feature>
<dbReference type="Proteomes" id="UP000028782">
    <property type="component" value="Chromosome"/>
</dbReference>
<proteinExistence type="predicted"/>
<dbReference type="AlphaFoldDB" id="A0A076PJE6"/>
<dbReference type="EMBL" id="CP006704">
    <property type="protein sequence ID" value="AIJ44851.1"/>
    <property type="molecule type" value="Genomic_DNA"/>
</dbReference>
<dbReference type="HOGENOM" id="CLU_356337_0_0_4"/>
<reference evidence="2 3" key="1">
    <citation type="journal article" date="2014" name="Genome Announc.">
        <title>Complete Genome Sequence of Polychlorinated Biphenyl Degrader Comamonas testosteroni TK102 (NBRC 109938).</title>
        <authorList>
            <person name="Fukuda K."/>
            <person name="Hosoyama A."/>
            <person name="Tsuchikane K."/>
            <person name="Ohji S."/>
            <person name="Yamazoe A."/>
            <person name="Fujita N."/>
            <person name="Shintani M."/>
            <person name="Kimbara K."/>
        </authorList>
    </citation>
    <scope>NUCLEOTIDE SEQUENCE [LARGE SCALE GENOMIC DNA]</scope>
    <source>
        <strain evidence="2">TK102</strain>
    </source>
</reference>
<evidence type="ECO:0000256" key="1">
    <source>
        <dbReference type="SAM" id="MobiDB-lite"/>
    </source>
</evidence>
<accession>A0A076PJE6</accession>
<evidence type="ECO:0000313" key="2">
    <source>
        <dbReference type="EMBL" id="AIJ44851.1"/>
    </source>
</evidence>
<name>A0A076PJE6_COMTE</name>
<feature type="region of interest" description="Disordered" evidence="1">
    <location>
        <begin position="32"/>
        <end position="52"/>
    </location>
</feature>
<dbReference type="RefSeq" id="WP_043370839.1">
    <property type="nucleotide sequence ID" value="NZ_CP006704.1"/>
</dbReference>
<dbReference type="KEGG" id="ctes:O987_03410"/>